<organism evidence="1 2">
    <name type="scientific">Panacibacter ginsenosidivorans</name>
    <dbReference type="NCBI Taxonomy" id="1813871"/>
    <lineage>
        <taxon>Bacteria</taxon>
        <taxon>Pseudomonadati</taxon>
        <taxon>Bacteroidota</taxon>
        <taxon>Chitinophagia</taxon>
        <taxon>Chitinophagales</taxon>
        <taxon>Chitinophagaceae</taxon>
        <taxon>Panacibacter</taxon>
    </lineage>
</organism>
<dbReference type="RefSeq" id="WP_147192239.1">
    <property type="nucleotide sequence ID" value="NZ_CP042435.1"/>
</dbReference>
<accession>A0A5B8VDG8</accession>
<dbReference type="AlphaFoldDB" id="A0A5B8VDG8"/>
<dbReference type="EMBL" id="CP042435">
    <property type="protein sequence ID" value="QEC69362.1"/>
    <property type="molecule type" value="Genomic_DNA"/>
</dbReference>
<evidence type="ECO:0000313" key="2">
    <source>
        <dbReference type="Proteomes" id="UP000321533"/>
    </source>
</evidence>
<keyword evidence="2" id="KW-1185">Reference proteome</keyword>
<gene>
    <name evidence="1" type="ORF">FRZ67_19375</name>
</gene>
<sequence>MKSFKEMNNIDKAQLIHALFPDDINHMLTFFEDSASMILNSPSLMPEEWNRKIDLAVWQKEAETVQQKINEYRGKMVQDGSYFAATLFKGYLDFFPLQCLRDYTLLTPNQKLADAIELLFEP</sequence>
<evidence type="ECO:0000313" key="1">
    <source>
        <dbReference type="EMBL" id="QEC69362.1"/>
    </source>
</evidence>
<name>A0A5B8VDG8_9BACT</name>
<dbReference type="OrthoDB" id="969612at2"/>
<protein>
    <submittedName>
        <fullName evidence="1">Uncharacterized protein</fullName>
    </submittedName>
</protein>
<dbReference type="Proteomes" id="UP000321533">
    <property type="component" value="Chromosome"/>
</dbReference>
<proteinExistence type="predicted"/>
<reference evidence="1 2" key="1">
    <citation type="journal article" date="2016" name="Int. J. Syst. Evol. Microbiol.">
        <title>Panacibacter ginsenosidivorans gen. nov., sp. nov., with ginsenoside converting activity isolated from soil of a ginseng field.</title>
        <authorList>
            <person name="Siddiqi M.Z."/>
            <person name="Muhammad Shafi S."/>
            <person name="Choi K.D."/>
            <person name="Im W.T."/>
        </authorList>
    </citation>
    <scope>NUCLEOTIDE SEQUENCE [LARGE SCALE GENOMIC DNA]</scope>
    <source>
        <strain evidence="1 2">Gsoil1550</strain>
    </source>
</reference>
<dbReference type="KEGG" id="pgin:FRZ67_19375"/>